<proteinExistence type="predicted"/>
<name>A0A9P6AFS8_9AGAM</name>
<evidence type="ECO:0000313" key="3">
    <source>
        <dbReference type="Proteomes" id="UP000886523"/>
    </source>
</evidence>
<gene>
    <name evidence="2" type="ORF">BS47DRAFT_1354591</name>
</gene>
<dbReference type="AlphaFoldDB" id="A0A9P6AFS8"/>
<evidence type="ECO:0000256" key="1">
    <source>
        <dbReference type="SAM" id="Phobius"/>
    </source>
</evidence>
<feature type="transmembrane region" description="Helical" evidence="1">
    <location>
        <begin position="30"/>
        <end position="46"/>
    </location>
</feature>
<organism evidence="2 3">
    <name type="scientific">Hydnum rufescens UP504</name>
    <dbReference type="NCBI Taxonomy" id="1448309"/>
    <lineage>
        <taxon>Eukaryota</taxon>
        <taxon>Fungi</taxon>
        <taxon>Dikarya</taxon>
        <taxon>Basidiomycota</taxon>
        <taxon>Agaricomycotina</taxon>
        <taxon>Agaricomycetes</taxon>
        <taxon>Cantharellales</taxon>
        <taxon>Hydnaceae</taxon>
        <taxon>Hydnum</taxon>
    </lineage>
</organism>
<keyword evidence="1" id="KW-1133">Transmembrane helix</keyword>
<keyword evidence="1" id="KW-0472">Membrane</keyword>
<keyword evidence="3" id="KW-1185">Reference proteome</keyword>
<keyword evidence="1" id="KW-0812">Transmembrane</keyword>
<accession>A0A9P6AFS8</accession>
<reference evidence="2" key="1">
    <citation type="journal article" date="2020" name="Nat. Commun.">
        <title>Large-scale genome sequencing of mycorrhizal fungi provides insights into the early evolution of symbiotic traits.</title>
        <authorList>
            <person name="Miyauchi S."/>
            <person name="Kiss E."/>
            <person name="Kuo A."/>
            <person name="Drula E."/>
            <person name="Kohler A."/>
            <person name="Sanchez-Garcia M."/>
            <person name="Morin E."/>
            <person name="Andreopoulos B."/>
            <person name="Barry K.W."/>
            <person name="Bonito G."/>
            <person name="Buee M."/>
            <person name="Carver A."/>
            <person name="Chen C."/>
            <person name="Cichocki N."/>
            <person name="Clum A."/>
            <person name="Culley D."/>
            <person name="Crous P.W."/>
            <person name="Fauchery L."/>
            <person name="Girlanda M."/>
            <person name="Hayes R.D."/>
            <person name="Keri Z."/>
            <person name="LaButti K."/>
            <person name="Lipzen A."/>
            <person name="Lombard V."/>
            <person name="Magnuson J."/>
            <person name="Maillard F."/>
            <person name="Murat C."/>
            <person name="Nolan M."/>
            <person name="Ohm R.A."/>
            <person name="Pangilinan J."/>
            <person name="Pereira M.F."/>
            <person name="Perotto S."/>
            <person name="Peter M."/>
            <person name="Pfister S."/>
            <person name="Riley R."/>
            <person name="Sitrit Y."/>
            <person name="Stielow J.B."/>
            <person name="Szollosi G."/>
            <person name="Zifcakova L."/>
            <person name="Stursova M."/>
            <person name="Spatafora J.W."/>
            <person name="Tedersoo L."/>
            <person name="Vaario L.M."/>
            <person name="Yamada A."/>
            <person name="Yan M."/>
            <person name="Wang P."/>
            <person name="Xu J."/>
            <person name="Bruns T."/>
            <person name="Baldrian P."/>
            <person name="Vilgalys R."/>
            <person name="Dunand C."/>
            <person name="Henrissat B."/>
            <person name="Grigoriev I.V."/>
            <person name="Hibbett D."/>
            <person name="Nagy L.G."/>
            <person name="Martin F.M."/>
        </authorList>
    </citation>
    <scope>NUCLEOTIDE SEQUENCE</scope>
    <source>
        <strain evidence="2">UP504</strain>
    </source>
</reference>
<comment type="caution">
    <text evidence="2">The sequence shown here is derived from an EMBL/GenBank/DDBJ whole genome shotgun (WGS) entry which is preliminary data.</text>
</comment>
<dbReference type="Proteomes" id="UP000886523">
    <property type="component" value="Unassembled WGS sequence"/>
</dbReference>
<evidence type="ECO:0000313" key="2">
    <source>
        <dbReference type="EMBL" id="KAF9504898.1"/>
    </source>
</evidence>
<protein>
    <submittedName>
        <fullName evidence="2">Uncharacterized protein</fullName>
    </submittedName>
</protein>
<dbReference type="EMBL" id="MU129185">
    <property type="protein sequence ID" value="KAF9504898.1"/>
    <property type="molecule type" value="Genomic_DNA"/>
</dbReference>
<sequence length="78" mass="8912">MPYGTWARAWFSVFLVWGDEKRESKRRIRLCLRLGVLFISFLPKAANCATASFPSLPQLCLFSNSENEKLLKNRCGAT</sequence>